<name>W0RQH5_9BACT</name>
<accession>W0RQH5</accession>
<dbReference type="AlphaFoldDB" id="W0RQH5"/>
<keyword evidence="2" id="KW-1185">Reference proteome</keyword>
<dbReference type="HOGENOM" id="CLU_3007794_0_0_0"/>
<dbReference type="InParanoid" id="W0RQH5"/>
<gene>
    <name evidence="1" type="ORF">J421_5694</name>
</gene>
<geneLocation type="plasmid" evidence="1 2">
    <name>2</name>
</geneLocation>
<keyword evidence="1" id="KW-0614">Plasmid</keyword>
<protein>
    <submittedName>
        <fullName evidence="1">Uncharacterized protein</fullName>
    </submittedName>
</protein>
<sequence length="56" mass="6365">MRVACGGAYDIVSEWRQNDRTAVYHTGEGRETRVQPVAYQYIEYACDSGARPRDVP</sequence>
<organism evidence="1 2">
    <name type="scientific">Gemmatirosa kalamazoonensis</name>
    <dbReference type="NCBI Taxonomy" id="861299"/>
    <lineage>
        <taxon>Bacteria</taxon>
        <taxon>Pseudomonadati</taxon>
        <taxon>Gemmatimonadota</taxon>
        <taxon>Gemmatimonadia</taxon>
        <taxon>Gemmatimonadales</taxon>
        <taxon>Gemmatimonadaceae</taxon>
        <taxon>Gemmatirosa</taxon>
    </lineage>
</organism>
<proteinExistence type="predicted"/>
<dbReference type="EMBL" id="CP007130">
    <property type="protein sequence ID" value="AHG93229.1"/>
    <property type="molecule type" value="Genomic_DNA"/>
</dbReference>
<dbReference type="Proteomes" id="UP000019151">
    <property type="component" value="Plasmid 2"/>
</dbReference>
<dbReference type="KEGG" id="gba:J421_5694"/>
<evidence type="ECO:0000313" key="2">
    <source>
        <dbReference type="Proteomes" id="UP000019151"/>
    </source>
</evidence>
<evidence type="ECO:0000313" key="1">
    <source>
        <dbReference type="EMBL" id="AHG93229.1"/>
    </source>
</evidence>
<reference evidence="1 2" key="1">
    <citation type="journal article" date="2014" name="Genome Announc.">
        <title>Genome Sequence and Methylome of Soil Bacterium Gemmatirosa kalamazoonensis KBS708T, a Member of the Rarely Cultivated Gemmatimonadetes Phylum.</title>
        <authorList>
            <person name="Debruyn J.M."/>
            <person name="Radosevich M."/>
            <person name="Wommack K.E."/>
            <person name="Polson S.W."/>
            <person name="Hauser L.J."/>
            <person name="Fawaz M.N."/>
            <person name="Korlach J."/>
            <person name="Tsai Y.C."/>
        </authorList>
    </citation>
    <scope>NUCLEOTIDE SEQUENCE [LARGE SCALE GENOMIC DNA]</scope>
    <source>
        <strain evidence="1 2">KBS708</strain>
        <plasmid evidence="2">Plasmid 2</plasmid>
    </source>
</reference>